<reference evidence="1" key="1">
    <citation type="submission" date="2022-04" db="EMBL/GenBank/DDBJ databases">
        <title>Genome of the entomopathogenic fungus Entomophthora muscae.</title>
        <authorList>
            <person name="Elya C."/>
            <person name="Lovett B.R."/>
            <person name="Lee E."/>
            <person name="Macias A.M."/>
            <person name="Hajek A.E."/>
            <person name="De Bivort B.L."/>
            <person name="Kasson M.T."/>
            <person name="De Fine Licht H.H."/>
            <person name="Stajich J.E."/>
        </authorList>
    </citation>
    <scope>NUCLEOTIDE SEQUENCE</scope>
    <source>
        <strain evidence="1">Berkeley</strain>
    </source>
</reference>
<proteinExistence type="predicted"/>
<comment type="caution">
    <text evidence="1">The sequence shown here is derived from an EMBL/GenBank/DDBJ whole genome shotgun (WGS) entry which is preliminary data.</text>
</comment>
<dbReference type="Proteomes" id="UP001165960">
    <property type="component" value="Unassembled WGS sequence"/>
</dbReference>
<dbReference type="EMBL" id="QTSX02000154">
    <property type="protein sequence ID" value="KAJ9088099.1"/>
    <property type="molecule type" value="Genomic_DNA"/>
</dbReference>
<evidence type="ECO:0000313" key="1">
    <source>
        <dbReference type="EMBL" id="KAJ9088099.1"/>
    </source>
</evidence>
<sequence>MATAAVETSTWVAASLTPLEGSLGQLWAQQPSSERKYEFSGEIHMIFSKSQDGSGSTALSGTNPNYKPDFKQAFDPNTSTIVASLVVYETVMRHAPDELNWEHIHTCMHPIFQEVVVPNLLI</sequence>
<accession>A0ACC2UMG0</accession>
<protein>
    <submittedName>
        <fullName evidence="1">Uncharacterized protein</fullName>
    </submittedName>
</protein>
<keyword evidence="2" id="KW-1185">Reference proteome</keyword>
<gene>
    <name evidence="1" type="ORF">DSO57_1026416</name>
</gene>
<name>A0ACC2UMG0_9FUNG</name>
<organism evidence="1 2">
    <name type="scientific">Entomophthora muscae</name>
    <dbReference type="NCBI Taxonomy" id="34485"/>
    <lineage>
        <taxon>Eukaryota</taxon>
        <taxon>Fungi</taxon>
        <taxon>Fungi incertae sedis</taxon>
        <taxon>Zoopagomycota</taxon>
        <taxon>Entomophthoromycotina</taxon>
        <taxon>Entomophthoromycetes</taxon>
        <taxon>Entomophthorales</taxon>
        <taxon>Entomophthoraceae</taxon>
        <taxon>Entomophthora</taxon>
    </lineage>
</organism>
<evidence type="ECO:0000313" key="2">
    <source>
        <dbReference type="Proteomes" id="UP001165960"/>
    </source>
</evidence>